<feature type="domain" description="ANTAR" evidence="3">
    <location>
        <begin position="165"/>
        <end position="226"/>
    </location>
</feature>
<dbReference type="InterPro" id="IPR029016">
    <property type="entry name" value="GAF-like_dom_sf"/>
</dbReference>
<evidence type="ECO:0000313" key="5">
    <source>
        <dbReference type="Proteomes" id="UP001651050"/>
    </source>
</evidence>
<dbReference type="InterPro" id="IPR003018">
    <property type="entry name" value="GAF"/>
</dbReference>
<keyword evidence="1" id="KW-0805">Transcription regulation</keyword>
<dbReference type="InterPro" id="IPR005561">
    <property type="entry name" value="ANTAR"/>
</dbReference>
<keyword evidence="2" id="KW-0804">Transcription</keyword>
<accession>A0ABT0J350</accession>
<evidence type="ECO:0000313" key="4">
    <source>
        <dbReference type="EMBL" id="MCK9793930.1"/>
    </source>
</evidence>
<dbReference type="Gene3D" id="3.30.450.40">
    <property type="match status" value="1"/>
</dbReference>
<gene>
    <name evidence="4" type="ORF">M1843_09260</name>
</gene>
<evidence type="ECO:0000256" key="1">
    <source>
        <dbReference type="ARBA" id="ARBA00023015"/>
    </source>
</evidence>
<comment type="caution">
    <text evidence="4">The sequence shown here is derived from an EMBL/GenBank/DDBJ whole genome shotgun (WGS) entry which is preliminary data.</text>
</comment>
<organism evidence="4 5">
    <name type="scientific">Isoptericola peretonis</name>
    <dbReference type="NCBI Taxonomy" id="2918523"/>
    <lineage>
        <taxon>Bacteria</taxon>
        <taxon>Bacillati</taxon>
        <taxon>Actinomycetota</taxon>
        <taxon>Actinomycetes</taxon>
        <taxon>Micrococcales</taxon>
        <taxon>Promicromonosporaceae</taxon>
        <taxon>Isoptericola</taxon>
    </lineage>
</organism>
<dbReference type="SMART" id="SM01012">
    <property type="entry name" value="ANTAR"/>
    <property type="match status" value="1"/>
</dbReference>
<dbReference type="PIRSF" id="PIRSF036625">
    <property type="entry name" value="GAF_ANTAR"/>
    <property type="match status" value="1"/>
</dbReference>
<evidence type="ECO:0000259" key="3">
    <source>
        <dbReference type="PROSITE" id="PS50921"/>
    </source>
</evidence>
<evidence type="ECO:0000256" key="2">
    <source>
        <dbReference type="ARBA" id="ARBA00023163"/>
    </source>
</evidence>
<dbReference type="Proteomes" id="UP001651050">
    <property type="component" value="Unassembled WGS sequence"/>
</dbReference>
<keyword evidence="5" id="KW-1185">Reference proteome</keyword>
<dbReference type="RefSeq" id="WP_416343790.1">
    <property type="nucleotide sequence ID" value="NZ_JALQCY010000003.1"/>
</dbReference>
<dbReference type="EMBL" id="JALQCY010000003">
    <property type="protein sequence ID" value="MCK9793930.1"/>
    <property type="molecule type" value="Genomic_DNA"/>
</dbReference>
<dbReference type="InterPro" id="IPR012074">
    <property type="entry name" value="GAF_ANTAR"/>
</dbReference>
<dbReference type="Pfam" id="PF13185">
    <property type="entry name" value="GAF_2"/>
    <property type="match status" value="1"/>
</dbReference>
<dbReference type="InterPro" id="IPR036388">
    <property type="entry name" value="WH-like_DNA-bd_sf"/>
</dbReference>
<dbReference type="SUPFAM" id="SSF55781">
    <property type="entry name" value="GAF domain-like"/>
    <property type="match status" value="1"/>
</dbReference>
<dbReference type="Pfam" id="PF03861">
    <property type="entry name" value="ANTAR"/>
    <property type="match status" value="1"/>
</dbReference>
<dbReference type="Gene3D" id="1.10.10.10">
    <property type="entry name" value="Winged helix-like DNA-binding domain superfamily/Winged helix DNA-binding domain"/>
    <property type="match status" value="1"/>
</dbReference>
<dbReference type="PROSITE" id="PS50921">
    <property type="entry name" value="ANTAR"/>
    <property type="match status" value="1"/>
</dbReference>
<name>A0ABT0J350_9MICO</name>
<proteinExistence type="predicted"/>
<protein>
    <submittedName>
        <fullName evidence="4">GAF and ANTAR domain-containing protein</fullName>
    </submittedName>
</protein>
<reference evidence="4 5" key="1">
    <citation type="submission" date="2022-02" db="EMBL/GenBank/DDBJ databases">
        <title>The car tank lid bacteriome: a reservoir of bacteria with potential in bioremediation of fuel.</title>
        <authorList>
            <person name="Vidal-Verdu A."/>
            <person name="Gomez-Martinez D."/>
            <person name="Latorre-Perez A."/>
            <person name="Pereto J."/>
            <person name="Porcar M."/>
        </authorList>
    </citation>
    <scope>NUCLEOTIDE SEQUENCE [LARGE SCALE GENOMIC DNA]</scope>
    <source>
        <strain evidence="4 5">4D.3</strain>
    </source>
</reference>
<sequence>MTLHTPAESLAGAAAELLQEHDPADLLLRLTQDAARFTGGDAAGLLVRSNGGPLELLAATSHQASHLELFQAQRDEGPCVDVVRKGLAVAVTGRDEILDRWPVVGPAIADAGYSAVHAFPMEWQGGVLGGLNIFGREARPLAADQTRTAQAVADMVTLVIVQPGHLRADEIDRRVTRALGGRTVIEQAKGALAYQLGIDPADAFDVLVERSAREDVPLTRIAEDVLHQAQQR</sequence>